<dbReference type="GO" id="GO:0016616">
    <property type="term" value="F:oxidoreductase activity, acting on the CH-OH group of donors, NAD or NADP as acceptor"/>
    <property type="evidence" value="ECO:0007669"/>
    <property type="project" value="UniProtKB-ARBA"/>
</dbReference>
<comment type="caution">
    <text evidence="4">The sequence shown here is derived from an EMBL/GenBank/DDBJ whole genome shotgun (WGS) entry which is preliminary data.</text>
</comment>
<comment type="similarity">
    <text evidence="1 3">Belongs to the short-chain dehydrogenases/reductases (SDR) family.</text>
</comment>
<evidence type="ECO:0008006" key="6">
    <source>
        <dbReference type="Google" id="ProtNLM"/>
    </source>
</evidence>
<evidence type="ECO:0000313" key="5">
    <source>
        <dbReference type="Proteomes" id="UP000801492"/>
    </source>
</evidence>
<sequence>MDRWNGKVAVVTGASEGIGAAIVKQLVEAGLKVVGLARNKEKLESLGKTLDGKSGKFYPYRTDITQEEDILKAFEWIKENVGPVHILINNAGVGRFAGLTDGETKLWKEVLDTNVLGLCIATREAIKDMKANNINGHIIHMNSIAGHKAVNFNMYSASKFAVTALTETLRQELNSIGSKIKITSLSPGLVETNIFENISRAAGWSEVPKQFLEPFNSGCLKPEDIADAVMFILATPPHVQVHELTIKPVGELL</sequence>
<evidence type="ECO:0000256" key="1">
    <source>
        <dbReference type="ARBA" id="ARBA00006484"/>
    </source>
</evidence>
<dbReference type="InterPro" id="IPR002347">
    <property type="entry name" value="SDR_fam"/>
</dbReference>
<protein>
    <recommendedName>
        <fullName evidence="6">Farnesol dehydrogenase-like</fullName>
    </recommendedName>
</protein>
<evidence type="ECO:0000313" key="4">
    <source>
        <dbReference type="EMBL" id="KAF2880510.1"/>
    </source>
</evidence>
<dbReference type="Proteomes" id="UP000801492">
    <property type="component" value="Unassembled WGS sequence"/>
</dbReference>
<dbReference type="InterPro" id="IPR036291">
    <property type="entry name" value="NAD(P)-bd_dom_sf"/>
</dbReference>
<dbReference type="Pfam" id="PF00106">
    <property type="entry name" value="adh_short"/>
    <property type="match status" value="1"/>
</dbReference>
<dbReference type="EMBL" id="VTPC01090962">
    <property type="protein sequence ID" value="KAF2880510.1"/>
    <property type="molecule type" value="Genomic_DNA"/>
</dbReference>
<dbReference type="PANTHER" id="PTHR43115:SF4">
    <property type="entry name" value="DEHYDROGENASE_REDUCTASE SDR FAMILY MEMBER 11"/>
    <property type="match status" value="1"/>
</dbReference>
<reference evidence="4" key="1">
    <citation type="submission" date="2019-08" db="EMBL/GenBank/DDBJ databases">
        <title>The genome of the North American firefly Photinus pyralis.</title>
        <authorList>
            <consortium name="Photinus pyralis genome working group"/>
            <person name="Fallon T.R."/>
            <person name="Sander Lower S.E."/>
            <person name="Weng J.-K."/>
        </authorList>
    </citation>
    <scope>NUCLEOTIDE SEQUENCE</scope>
    <source>
        <strain evidence="4">TRF0915ILg1</strain>
        <tissue evidence="4">Whole body</tissue>
    </source>
</reference>
<dbReference type="InterPro" id="IPR020904">
    <property type="entry name" value="Sc_DH/Rdtase_CS"/>
</dbReference>
<keyword evidence="5" id="KW-1185">Reference proteome</keyword>
<keyword evidence="2" id="KW-0560">Oxidoreductase</keyword>
<dbReference type="PRINTS" id="PR00080">
    <property type="entry name" value="SDRFAMILY"/>
</dbReference>
<dbReference type="AlphaFoldDB" id="A0A8K0CB87"/>
<dbReference type="SUPFAM" id="SSF51735">
    <property type="entry name" value="NAD(P)-binding Rossmann-fold domains"/>
    <property type="match status" value="1"/>
</dbReference>
<evidence type="ECO:0000256" key="3">
    <source>
        <dbReference type="RuleBase" id="RU000363"/>
    </source>
</evidence>
<evidence type="ECO:0000256" key="2">
    <source>
        <dbReference type="ARBA" id="ARBA00023002"/>
    </source>
</evidence>
<gene>
    <name evidence="4" type="ORF">ILUMI_25663</name>
</gene>
<dbReference type="PROSITE" id="PS00061">
    <property type="entry name" value="ADH_SHORT"/>
    <property type="match status" value="1"/>
</dbReference>
<dbReference type="OrthoDB" id="1933717at2759"/>
<dbReference type="Gene3D" id="3.40.50.720">
    <property type="entry name" value="NAD(P)-binding Rossmann-like Domain"/>
    <property type="match status" value="1"/>
</dbReference>
<name>A0A8K0CB87_IGNLU</name>
<proteinExistence type="inferred from homology"/>
<dbReference type="PRINTS" id="PR00081">
    <property type="entry name" value="GDHRDH"/>
</dbReference>
<dbReference type="FunFam" id="3.40.50.720:FF:000047">
    <property type="entry name" value="NADP-dependent L-serine/L-allo-threonine dehydrogenase"/>
    <property type="match status" value="1"/>
</dbReference>
<organism evidence="4 5">
    <name type="scientific">Ignelater luminosus</name>
    <name type="common">Cucubano</name>
    <name type="synonym">Pyrophorus luminosus</name>
    <dbReference type="NCBI Taxonomy" id="2038154"/>
    <lineage>
        <taxon>Eukaryota</taxon>
        <taxon>Metazoa</taxon>
        <taxon>Ecdysozoa</taxon>
        <taxon>Arthropoda</taxon>
        <taxon>Hexapoda</taxon>
        <taxon>Insecta</taxon>
        <taxon>Pterygota</taxon>
        <taxon>Neoptera</taxon>
        <taxon>Endopterygota</taxon>
        <taxon>Coleoptera</taxon>
        <taxon>Polyphaga</taxon>
        <taxon>Elateriformia</taxon>
        <taxon>Elateroidea</taxon>
        <taxon>Elateridae</taxon>
        <taxon>Agrypninae</taxon>
        <taxon>Pyrophorini</taxon>
        <taxon>Ignelater</taxon>
    </lineage>
</organism>
<dbReference type="PANTHER" id="PTHR43115">
    <property type="entry name" value="DEHYDROGENASE/REDUCTASE SDR FAMILY MEMBER 11"/>
    <property type="match status" value="1"/>
</dbReference>
<accession>A0A8K0CB87</accession>